<evidence type="ECO:0000256" key="2">
    <source>
        <dbReference type="SAM" id="SignalP"/>
    </source>
</evidence>
<sequence>MNNSKSALVTVSLWLVLLASAAANSIGEFAGMTWTYRMIAGGVSVVCIALLVIRYLARRKA</sequence>
<organism evidence="3 4">
    <name type="scientific">Amycolatopsis alba DSM 44262</name>
    <dbReference type="NCBI Taxonomy" id="1125972"/>
    <lineage>
        <taxon>Bacteria</taxon>
        <taxon>Bacillati</taxon>
        <taxon>Actinomycetota</taxon>
        <taxon>Actinomycetes</taxon>
        <taxon>Pseudonocardiales</taxon>
        <taxon>Pseudonocardiaceae</taxon>
        <taxon>Amycolatopsis</taxon>
    </lineage>
</organism>
<feature type="chain" id="PRO_5039449232" evidence="2">
    <location>
        <begin position="22"/>
        <end position="61"/>
    </location>
</feature>
<evidence type="ECO:0000256" key="1">
    <source>
        <dbReference type="SAM" id="Phobius"/>
    </source>
</evidence>
<feature type="transmembrane region" description="Helical" evidence="1">
    <location>
        <begin position="39"/>
        <end position="57"/>
    </location>
</feature>
<dbReference type="OrthoDB" id="3637173at2"/>
<dbReference type="EMBL" id="NMQU01000038">
    <property type="protein sequence ID" value="OXM50714.1"/>
    <property type="molecule type" value="Genomic_DNA"/>
</dbReference>
<evidence type="ECO:0000313" key="3">
    <source>
        <dbReference type="EMBL" id="OXM50714.1"/>
    </source>
</evidence>
<accession>A0A229RWG9</accession>
<keyword evidence="1" id="KW-0472">Membrane</keyword>
<keyword evidence="1" id="KW-0812">Transmembrane</keyword>
<name>A0A229RWG9_AMYAL</name>
<keyword evidence="1" id="KW-1133">Transmembrane helix</keyword>
<protein>
    <submittedName>
        <fullName evidence="3">Uncharacterized protein</fullName>
    </submittedName>
</protein>
<dbReference type="Proteomes" id="UP000215563">
    <property type="component" value="Unassembled WGS sequence"/>
</dbReference>
<reference evidence="3 4" key="1">
    <citation type="submission" date="2017-07" db="EMBL/GenBank/DDBJ databases">
        <title>Amycolatopsis alba DSM 44262 Genome sequencing and assembly.</title>
        <authorList>
            <person name="Kaur N."/>
            <person name="Mayilraj S."/>
        </authorList>
    </citation>
    <scope>NUCLEOTIDE SEQUENCE [LARGE SCALE GENOMIC DNA]</scope>
    <source>
        <strain evidence="3 4">DSM 44262</strain>
    </source>
</reference>
<gene>
    <name evidence="3" type="ORF">CFP75_15745</name>
</gene>
<dbReference type="AlphaFoldDB" id="A0A229RWG9"/>
<feature type="signal peptide" evidence="2">
    <location>
        <begin position="1"/>
        <end position="21"/>
    </location>
</feature>
<dbReference type="RefSeq" id="WP_020635819.1">
    <property type="nucleotide sequence ID" value="NZ_KB913032.1"/>
</dbReference>
<keyword evidence="4" id="KW-1185">Reference proteome</keyword>
<comment type="caution">
    <text evidence="3">The sequence shown here is derived from an EMBL/GenBank/DDBJ whole genome shotgun (WGS) entry which is preliminary data.</text>
</comment>
<proteinExistence type="predicted"/>
<evidence type="ECO:0000313" key="4">
    <source>
        <dbReference type="Proteomes" id="UP000215563"/>
    </source>
</evidence>
<keyword evidence="2" id="KW-0732">Signal</keyword>